<keyword evidence="3" id="KW-0808">Transferase</keyword>
<evidence type="ECO:0000256" key="5">
    <source>
        <dbReference type="RuleBase" id="RU362118"/>
    </source>
</evidence>
<dbReference type="OMA" id="EKANCLM"/>
<comment type="similarity">
    <text evidence="2 5">Belongs to the trans-sulfuration enzymes family.</text>
</comment>
<dbReference type="HOGENOM" id="CLU_018986_4_0_1"/>
<keyword evidence="4 5" id="KW-0663">Pyridoxal phosphate</keyword>
<dbReference type="Gene3D" id="3.90.1150.10">
    <property type="entry name" value="Aspartate Aminotransferase, domain 1"/>
    <property type="match status" value="1"/>
</dbReference>
<evidence type="ECO:0000256" key="4">
    <source>
        <dbReference type="ARBA" id="ARBA00022898"/>
    </source>
</evidence>
<dbReference type="GO" id="GO:0004124">
    <property type="term" value="F:cysteine synthase activity"/>
    <property type="evidence" value="ECO:0007669"/>
    <property type="project" value="TreeGrafter"/>
</dbReference>
<dbReference type="InterPro" id="IPR006235">
    <property type="entry name" value="OAc-hSer/O-AcSer_sulfhydrylase"/>
</dbReference>
<dbReference type="EMBL" id="DS027684">
    <property type="protein sequence ID" value="EAW25570.1"/>
    <property type="molecule type" value="Genomic_DNA"/>
</dbReference>
<evidence type="ECO:0000256" key="3">
    <source>
        <dbReference type="ARBA" id="ARBA00022679"/>
    </source>
</evidence>
<dbReference type="VEuPathDB" id="FungiDB:NFIA_043890"/>
<dbReference type="Gene3D" id="3.40.640.10">
    <property type="entry name" value="Type I PLP-dependent aspartate aminotransferase-like (Major domain)"/>
    <property type="match status" value="1"/>
</dbReference>
<dbReference type="GO" id="GO:0003961">
    <property type="term" value="F:O-acetylhomoserine aminocarboxypropyltransferase activity"/>
    <property type="evidence" value="ECO:0007669"/>
    <property type="project" value="TreeGrafter"/>
</dbReference>
<dbReference type="Proteomes" id="UP000006702">
    <property type="component" value="Unassembled WGS sequence"/>
</dbReference>
<dbReference type="GO" id="GO:0019346">
    <property type="term" value="P:transsulfuration"/>
    <property type="evidence" value="ECO:0007669"/>
    <property type="project" value="InterPro"/>
</dbReference>
<dbReference type="InterPro" id="IPR000277">
    <property type="entry name" value="Cys/Met-Metab_PyrdxlP-dep_enz"/>
</dbReference>
<evidence type="ECO:0000313" key="7">
    <source>
        <dbReference type="Proteomes" id="UP000006702"/>
    </source>
</evidence>
<accession>A1CUZ3</accession>
<dbReference type="PANTHER" id="PTHR43797">
    <property type="entry name" value="HOMOCYSTEINE/CYSTEINE SYNTHASE"/>
    <property type="match status" value="1"/>
</dbReference>
<dbReference type="SUPFAM" id="SSF53383">
    <property type="entry name" value="PLP-dependent transferases"/>
    <property type="match status" value="1"/>
</dbReference>
<dbReference type="GeneID" id="4594372"/>
<dbReference type="PANTHER" id="PTHR43797:SF2">
    <property type="entry name" value="HOMOCYSTEINE_CYSTEINE SYNTHASE"/>
    <property type="match status" value="1"/>
</dbReference>
<dbReference type="GO" id="GO:0071269">
    <property type="term" value="P:L-homocysteine biosynthetic process"/>
    <property type="evidence" value="ECO:0007669"/>
    <property type="project" value="TreeGrafter"/>
</dbReference>
<dbReference type="GO" id="GO:0006535">
    <property type="term" value="P:cysteine biosynthetic process from serine"/>
    <property type="evidence" value="ECO:0007669"/>
    <property type="project" value="TreeGrafter"/>
</dbReference>
<evidence type="ECO:0000256" key="2">
    <source>
        <dbReference type="ARBA" id="ARBA00009077"/>
    </source>
</evidence>
<dbReference type="GO" id="GO:0030170">
    <property type="term" value="F:pyridoxal phosphate binding"/>
    <property type="evidence" value="ECO:0007669"/>
    <property type="project" value="InterPro"/>
</dbReference>
<name>A1CUZ3_NEOFI</name>
<dbReference type="InterPro" id="IPR015421">
    <property type="entry name" value="PyrdxlP-dep_Trfase_major"/>
</dbReference>
<dbReference type="KEGG" id="nfi:NFIA_043890"/>
<dbReference type="OrthoDB" id="3512640at2759"/>
<evidence type="ECO:0000256" key="1">
    <source>
        <dbReference type="ARBA" id="ARBA00001933"/>
    </source>
</evidence>
<comment type="cofactor">
    <cofactor evidence="1 5">
        <name>pyridoxal 5'-phosphate</name>
        <dbReference type="ChEBI" id="CHEBI:597326"/>
    </cofactor>
</comment>
<dbReference type="eggNOG" id="KOG0053">
    <property type="taxonomic scope" value="Eukaryota"/>
</dbReference>
<dbReference type="InterPro" id="IPR015422">
    <property type="entry name" value="PyrdxlP-dep_Trfase_small"/>
</dbReference>
<sequence>MLIYTPPSGLENMLDHHLVQHKYRAREQLRTFQHEERFSNSSVPQSKSHFCYRKFPDSLNSCAVPVHTSAFGNIYSRITNRVNFNCMPTVRGVAACATASGTAAVSMTLMALAGVGDNIVASSTVHGGTYHQFKVLAPQLGIECRFVASNEPEDFRALLEGKTKFIFVESISNPKYTVPDFEALADITHSHGVPLICDNTFGCAGYYCRPIEHGADIVVYSARKWIGGHGTTLGGVIMDGGTFDWGQHADKFTQFHSDGAQEGSGEVSLWKTFGRRAFAIRCQLEVLRDIGSTMSPQAAQQPLIGPESLAVRCDRHTANTEVLAAWLAQQPQVAWVRYLGDPDHPCHRNASKYLRHGYGAVFSFGIKGGQKAGFRLCDEFQMIINTTNLGDSKTLVYLFFRRRAYLLEGRGLATQPHRTGAMVEEIPPS</sequence>
<organism evidence="6 7">
    <name type="scientific">Neosartorya fischeri (strain ATCC 1020 / DSM 3700 / CBS 544.65 / FGSC A1164 / JCM 1740 / NRRL 181 / WB 181)</name>
    <name type="common">Aspergillus fischerianus</name>
    <dbReference type="NCBI Taxonomy" id="331117"/>
    <lineage>
        <taxon>Eukaryota</taxon>
        <taxon>Fungi</taxon>
        <taxon>Dikarya</taxon>
        <taxon>Ascomycota</taxon>
        <taxon>Pezizomycotina</taxon>
        <taxon>Eurotiomycetes</taxon>
        <taxon>Eurotiomycetidae</taxon>
        <taxon>Eurotiales</taxon>
        <taxon>Aspergillaceae</taxon>
        <taxon>Aspergillus</taxon>
        <taxon>Aspergillus subgen. Fumigati</taxon>
    </lineage>
</organism>
<dbReference type="InterPro" id="IPR015424">
    <property type="entry name" value="PyrdxlP-dep_Trfase"/>
</dbReference>
<dbReference type="Pfam" id="PF01053">
    <property type="entry name" value="Cys_Met_Meta_PP"/>
    <property type="match status" value="1"/>
</dbReference>
<protein>
    <submittedName>
        <fullName evidence="6">Homocysteine synthase, putative</fullName>
    </submittedName>
</protein>
<reference evidence="7" key="1">
    <citation type="journal article" date="2008" name="PLoS Genet.">
        <title>Genomic islands in the pathogenic filamentous fungus Aspergillus fumigatus.</title>
        <authorList>
            <person name="Fedorova N.D."/>
            <person name="Khaldi N."/>
            <person name="Joardar V.S."/>
            <person name="Maiti R."/>
            <person name="Amedeo P."/>
            <person name="Anderson M.J."/>
            <person name="Crabtree J."/>
            <person name="Silva J.C."/>
            <person name="Badger J.H."/>
            <person name="Albarraq A."/>
            <person name="Angiuoli S."/>
            <person name="Bussey H."/>
            <person name="Bowyer P."/>
            <person name="Cotty P.J."/>
            <person name="Dyer P.S."/>
            <person name="Egan A."/>
            <person name="Galens K."/>
            <person name="Fraser-Liggett C.M."/>
            <person name="Haas B.J."/>
            <person name="Inman J.M."/>
            <person name="Kent R."/>
            <person name="Lemieux S."/>
            <person name="Malavazi I."/>
            <person name="Orvis J."/>
            <person name="Roemer T."/>
            <person name="Ronning C.M."/>
            <person name="Sundaram J.P."/>
            <person name="Sutton G."/>
            <person name="Turner G."/>
            <person name="Venter J.C."/>
            <person name="White O.R."/>
            <person name="Whitty B.R."/>
            <person name="Youngman P."/>
            <person name="Wolfe K.H."/>
            <person name="Goldman G.H."/>
            <person name="Wortman J.R."/>
            <person name="Jiang B."/>
            <person name="Denning D.W."/>
            <person name="Nierman W.C."/>
        </authorList>
    </citation>
    <scope>NUCLEOTIDE SEQUENCE [LARGE SCALE GENOMIC DNA]</scope>
    <source>
        <strain evidence="7">ATCC 1020 / DSM 3700 / CBS 544.65 / FGSC A1164 / JCM 1740 / NRRL 181 / WB 181</strain>
    </source>
</reference>
<evidence type="ECO:0000313" key="6">
    <source>
        <dbReference type="EMBL" id="EAW25570.1"/>
    </source>
</evidence>
<dbReference type="RefSeq" id="XP_001267467.1">
    <property type="nucleotide sequence ID" value="XM_001267466.1"/>
</dbReference>
<keyword evidence="7" id="KW-1185">Reference proteome</keyword>
<proteinExistence type="inferred from homology"/>
<gene>
    <name evidence="6" type="ORF">NFIA_043890</name>
</gene>
<dbReference type="GO" id="GO:0005737">
    <property type="term" value="C:cytoplasm"/>
    <property type="evidence" value="ECO:0007669"/>
    <property type="project" value="TreeGrafter"/>
</dbReference>
<dbReference type="AlphaFoldDB" id="A1CUZ3"/>
<dbReference type="STRING" id="331117.A1CUZ3"/>